<accession>A0ACC2JBW9</accession>
<comment type="caution">
    <text evidence="1">The sequence shown here is derived from an EMBL/GenBank/DDBJ whole genome shotgun (WGS) entry which is preliminary data.</text>
</comment>
<name>A0ACC2JBW9_9PEZI</name>
<gene>
    <name evidence="1" type="ORF">O1611_g8721</name>
</gene>
<keyword evidence="2" id="KW-1185">Reference proteome</keyword>
<dbReference type="Proteomes" id="UP001153332">
    <property type="component" value="Unassembled WGS sequence"/>
</dbReference>
<evidence type="ECO:0000313" key="2">
    <source>
        <dbReference type="Proteomes" id="UP001153332"/>
    </source>
</evidence>
<organism evidence="1 2">
    <name type="scientific">Lasiodiplodia mahajangana</name>
    <dbReference type="NCBI Taxonomy" id="1108764"/>
    <lineage>
        <taxon>Eukaryota</taxon>
        <taxon>Fungi</taxon>
        <taxon>Dikarya</taxon>
        <taxon>Ascomycota</taxon>
        <taxon>Pezizomycotina</taxon>
        <taxon>Dothideomycetes</taxon>
        <taxon>Dothideomycetes incertae sedis</taxon>
        <taxon>Botryosphaeriales</taxon>
        <taxon>Botryosphaeriaceae</taxon>
        <taxon>Lasiodiplodia</taxon>
    </lineage>
</organism>
<reference evidence="1" key="1">
    <citation type="submission" date="2022-12" db="EMBL/GenBank/DDBJ databases">
        <title>Genome Sequence of Lasiodiplodia mahajangana.</title>
        <authorList>
            <person name="Buettner E."/>
        </authorList>
    </citation>
    <scope>NUCLEOTIDE SEQUENCE</scope>
    <source>
        <strain evidence="1">VT137</strain>
    </source>
</reference>
<proteinExistence type="predicted"/>
<sequence>MLAVQIRDGNEREVRLRCQPKRGYHIAGPFERCYLAARLPHREKTAFATPFGIYEWLVMPFGLCNAPETFQALIEEILEPFVEWVSGLLDDVCIYAHTREELHERVYLVLARLMADGMMINPKKTLMFVREGIFLDFWSLADASFIVTFLDSRRSRQSL</sequence>
<protein>
    <submittedName>
        <fullName evidence="1">Uncharacterized protein</fullName>
    </submittedName>
</protein>
<dbReference type="EMBL" id="JAPUUL010002677">
    <property type="protein sequence ID" value="KAJ8124919.1"/>
    <property type="molecule type" value="Genomic_DNA"/>
</dbReference>
<evidence type="ECO:0000313" key="1">
    <source>
        <dbReference type="EMBL" id="KAJ8124919.1"/>
    </source>
</evidence>